<name>A0A9P1CMR7_9DINO</name>
<keyword evidence="4" id="KW-1185">Reference proteome</keyword>
<dbReference type="EMBL" id="CAMXCT020001961">
    <property type="protein sequence ID" value="CAL1147884.1"/>
    <property type="molecule type" value="Genomic_DNA"/>
</dbReference>
<sequence length="511" mass="56784">MEDGPYEEFAREHGEVPGWTRGIRSGKAVRRKRQAYIRHRIEEGEDPDQVAIVHQDGQARPLHTPRTWGPNADSSDDGVGLAGYPEPRRSLSDLSSVQLVPQSALYQPVRTGGLVPKARGFSDPYDKGKSRAASAFAKPKVEENIGKLPGSAIVLEWHQVLDTDRITKWRAEWIDADGQELSDEDVPQCPPDNNDEHEEPPDRSSVATMSFKMGHWCWAPATLLSDASHSIKSLVEKAPKAARSPHLEDGSLLAEEDAVKGQLSSVAAILEDNKAVISIIAKGFSQKLRRLAKTHRVHARADALEIPRETAEDAVAAKELDFALVRLACLARVQDPKSYVHLRSAWDGLGIRERDLLMDHFLADGMDQRAYVLEFLPACVQNAQQNKVIGLSLLLEVLVDIICNLHPAVASSPAGEDAKIVPCNLSDLAEFVQVVKNRFIFRTCISRARLRWLGDRLTLEMTGGNWARLNEADSDTTALANTIKEISDRQRELESRLHRNEGPYKLQRVIC</sequence>
<evidence type="ECO:0000256" key="1">
    <source>
        <dbReference type="SAM" id="MobiDB-lite"/>
    </source>
</evidence>
<protein>
    <submittedName>
        <fullName evidence="3">Ion transport domain-containing protein</fullName>
    </submittedName>
</protein>
<organism evidence="2">
    <name type="scientific">Cladocopium goreaui</name>
    <dbReference type="NCBI Taxonomy" id="2562237"/>
    <lineage>
        <taxon>Eukaryota</taxon>
        <taxon>Sar</taxon>
        <taxon>Alveolata</taxon>
        <taxon>Dinophyceae</taxon>
        <taxon>Suessiales</taxon>
        <taxon>Symbiodiniaceae</taxon>
        <taxon>Cladocopium</taxon>
    </lineage>
</organism>
<dbReference type="OrthoDB" id="409982at2759"/>
<dbReference type="AlphaFoldDB" id="A0A9P1CMR7"/>
<reference evidence="2" key="1">
    <citation type="submission" date="2022-10" db="EMBL/GenBank/DDBJ databases">
        <authorList>
            <person name="Chen Y."/>
            <person name="Dougan E. K."/>
            <person name="Chan C."/>
            <person name="Rhodes N."/>
            <person name="Thang M."/>
        </authorList>
    </citation>
    <scope>NUCLEOTIDE SEQUENCE</scope>
</reference>
<reference evidence="3 4" key="2">
    <citation type="submission" date="2024-05" db="EMBL/GenBank/DDBJ databases">
        <authorList>
            <person name="Chen Y."/>
            <person name="Shah S."/>
            <person name="Dougan E. K."/>
            <person name="Thang M."/>
            <person name="Chan C."/>
        </authorList>
    </citation>
    <scope>NUCLEOTIDE SEQUENCE [LARGE SCALE GENOMIC DNA]</scope>
</reference>
<feature type="region of interest" description="Disordered" evidence="1">
    <location>
        <begin position="60"/>
        <end position="94"/>
    </location>
</feature>
<dbReference type="EMBL" id="CAMXCT010001961">
    <property type="protein sequence ID" value="CAI3994509.1"/>
    <property type="molecule type" value="Genomic_DNA"/>
</dbReference>
<evidence type="ECO:0000313" key="4">
    <source>
        <dbReference type="Proteomes" id="UP001152797"/>
    </source>
</evidence>
<evidence type="ECO:0000313" key="3">
    <source>
        <dbReference type="EMBL" id="CAL4781821.1"/>
    </source>
</evidence>
<feature type="region of interest" description="Disordered" evidence="1">
    <location>
        <begin position="179"/>
        <end position="205"/>
    </location>
</feature>
<dbReference type="Proteomes" id="UP001152797">
    <property type="component" value="Unassembled WGS sequence"/>
</dbReference>
<evidence type="ECO:0000313" key="2">
    <source>
        <dbReference type="EMBL" id="CAI3994509.1"/>
    </source>
</evidence>
<gene>
    <name evidence="2" type="ORF">C1SCF055_LOCUS21154</name>
</gene>
<accession>A0A9P1CMR7</accession>
<proteinExistence type="predicted"/>
<comment type="caution">
    <text evidence="2">The sequence shown here is derived from an EMBL/GenBank/DDBJ whole genome shotgun (WGS) entry which is preliminary data.</text>
</comment>
<dbReference type="EMBL" id="CAMXCT030001961">
    <property type="protein sequence ID" value="CAL4781821.1"/>
    <property type="molecule type" value="Genomic_DNA"/>
</dbReference>